<keyword evidence="11" id="KW-0472">Membrane</keyword>
<evidence type="ECO:0000256" key="4">
    <source>
        <dbReference type="ARBA" id="ARBA00022679"/>
    </source>
</evidence>
<accession>A0A2S7T1K4</accession>
<keyword evidence="6" id="KW-0479">Metal-binding</keyword>
<keyword evidence="13" id="KW-0325">Glycoprotein</keyword>
<organism evidence="15 16">
    <name type="scientific">Flavipsychrobacter stenotrophus</name>
    <dbReference type="NCBI Taxonomy" id="2077091"/>
    <lineage>
        <taxon>Bacteria</taxon>
        <taxon>Pseudomonadati</taxon>
        <taxon>Bacteroidota</taxon>
        <taxon>Chitinophagia</taxon>
        <taxon>Chitinophagales</taxon>
        <taxon>Chitinophagaceae</taxon>
        <taxon>Flavipsychrobacter</taxon>
    </lineage>
</organism>
<comment type="subcellular location">
    <subcellularLocation>
        <location evidence="2">Endoplasmic reticulum membrane</location>
        <topology evidence="2">Single-pass type II membrane protein</topology>
    </subcellularLocation>
    <subcellularLocation>
        <location evidence="1">Golgi apparatus membrane</location>
        <topology evidence="1">Single-pass type II membrane protein</topology>
    </subcellularLocation>
</comment>
<dbReference type="AlphaFoldDB" id="A0A2S7T1K4"/>
<evidence type="ECO:0000256" key="14">
    <source>
        <dbReference type="ARBA" id="ARBA00042865"/>
    </source>
</evidence>
<protein>
    <recommendedName>
        <fullName evidence="14">Peptide O-xylosyltransferase</fullName>
    </recommendedName>
</protein>
<keyword evidence="7" id="KW-0256">Endoplasmic reticulum</keyword>
<dbReference type="GO" id="GO:0016020">
    <property type="term" value="C:membrane"/>
    <property type="evidence" value="ECO:0007669"/>
    <property type="project" value="InterPro"/>
</dbReference>
<dbReference type="PANTHER" id="PTHR46025:SF3">
    <property type="entry name" value="XYLOSYLTRANSFERASE OXT"/>
    <property type="match status" value="1"/>
</dbReference>
<evidence type="ECO:0000256" key="11">
    <source>
        <dbReference type="ARBA" id="ARBA00023136"/>
    </source>
</evidence>
<keyword evidence="9" id="KW-1133">Transmembrane helix</keyword>
<dbReference type="GO" id="GO:0030158">
    <property type="term" value="F:protein xylosyltransferase activity"/>
    <property type="evidence" value="ECO:0007669"/>
    <property type="project" value="InterPro"/>
</dbReference>
<evidence type="ECO:0000256" key="13">
    <source>
        <dbReference type="ARBA" id="ARBA00023180"/>
    </source>
</evidence>
<dbReference type="GO" id="GO:0046872">
    <property type="term" value="F:metal ion binding"/>
    <property type="evidence" value="ECO:0007669"/>
    <property type="project" value="UniProtKB-KW"/>
</dbReference>
<evidence type="ECO:0000313" key="16">
    <source>
        <dbReference type="Proteomes" id="UP000239872"/>
    </source>
</evidence>
<keyword evidence="8" id="KW-0735">Signal-anchor</keyword>
<dbReference type="InterPro" id="IPR043538">
    <property type="entry name" value="XYLT"/>
</dbReference>
<reference evidence="15 16" key="1">
    <citation type="submission" date="2018-01" db="EMBL/GenBank/DDBJ databases">
        <title>A novel member of the phylum Bacteroidetes isolated from glacier ice.</title>
        <authorList>
            <person name="Liu Q."/>
            <person name="Xin Y.-H."/>
        </authorList>
    </citation>
    <scope>NUCLEOTIDE SEQUENCE [LARGE SCALE GENOMIC DNA]</scope>
    <source>
        <strain evidence="15 16">RB1R16</strain>
    </source>
</reference>
<dbReference type="PANTHER" id="PTHR46025">
    <property type="entry name" value="XYLOSYLTRANSFERASE OXT"/>
    <property type="match status" value="1"/>
</dbReference>
<evidence type="ECO:0000256" key="3">
    <source>
        <dbReference type="ARBA" id="ARBA00022676"/>
    </source>
</evidence>
<evidence type="ECO:0000256" key="10">
    <source>
        <dbReference type="ARBA" id="ARBA00023034"/>
    </source>
</evidence>
<sequence length="281" mass="32287">MKLAHLILAHSNPDQLKRLVDKLAHSDSRIYIHLDKKTEITPFLPIADNDRVSFISNRIKVYWGGYSIVQATINSFEEILATGIAFDHINLLSGQDYPIKSTDHIHQFLAENKGKIFMHSLSVKNEWQEAIPRIERYHLANLKLPAGTYRMEQMVNAILPKRKMPEGIVAMGRSQWFTASKESIAYIVDYVKKEQWVSRFFKMSWAADELIFQTILFNSPFKEHMVNDNLLYVDWSEGKASPKLLTMEDAAALKASDKLFARKFNSEADSAVLDYIDNFTA</sequence>
<evidence type="ECO:0000256" key="1">
    <source>
        <dbReference type="ARBA" id="ARBA00004323"/>
    </source>
</evidence>
<dbReference type="InterPro" id="IPR003406">
    <property type="entry name" value="Glyco_trans_14"/>
</dbReference>
<keyword evidence="16" id="KW-1185">Reference proteome</keyword>
<dbReference type="RefSeq" id="WP_105037964.1">
    <property type="nucleotide sequence ID" value="NZ_PPSL01000001.1"/>
</dbReference>
<dbReference type="Pfam" id="PF02485">
    <property type="entry name" value="Branch"/>
    <property type="match status" value="1"/>
</dbReference>
<name>A0A2S7T1K4_9BACT</name>
<evidence type="ECO:0000256" key="6">
    <source>
        <dbReference type="ARBA" id="ARBA00022723"/>
    </source>
</evidence>
<dbReference type="GO" id="GO:0050650">
    <property type="term" value="P:chondroitin sulfate proteoglycan biosynthetic process"/>
    <property type="evidence" value="ECO:0007669"/>
    <property type="project" value="TreeGrafter"/>
</dbReference>
<evidence type="ECO:0000256" key="8">
    <source>
        <dbReference type="ARBA" id="ARBA00022968"/>
    </source>
</evidence>
<evidence type="ECO:0000256" key="2">
    <source>
        <dbReference type="ARBA" id="ARBA00004648"/>
    </source>
</evidence>
<evidence type="ECO:0000256" key="5">
    <source>
        <dbReference type="ARBA" id="ARBA00022692"/>
    </source>
</evidence>
<keyword evidence="12" id="KW-1015">Disulfide bond</keyword>
<evidence type="ECO:0000313" key="15">
    <source>
        <dbReference type="EMBL" id="PQJ13080.1"/>
    </source>
</evidence>
<keyword evidence="5" id="KW-0812">Transmembrane</keyword>
<comment type="caution">
    <text evidence="15">The sequence shown here is derived from an EMBL/GenBank/DDBJ whole genome shotgun (WGS) entry which is preliminary data.</text>
</comment>
<dbReference type="GO" id="GO:0015012">
    <property type="term" value="P:heparan sulfate proteoglycan biosynthetic process"/>
    <property type="evidence" value="ECO:0007669"/>
    <property type="project" value="TreeGrafter"/>
</dbReference>
<gene>
    <name evidence="15" type="ORF">CJD36_004875</name>
</gene>
<keyword evidence="4 15" id="KW-0808">Transferase</keyword>
<dbReference type="OrthoDB" id="7943907at2"/>
<dbReference type="Proteomes" id="UP000239872">
    <property type="component" value="Unassembled WGS sequence"/>
</dbReference>
<evidence type="ECO:0000256" key="9">
    <source>
        <dbReference type="ARBA" id="ARBA00022989"/>
    </source>
</evidence>
<evidence type="ECO:0000256" key="12">
    <source>
        <dbReference type="ARBA" id="ARBA00023157"/>
    </source>
</evidence>
<keyword evidence="3" id="KW-0328">Glycosyltransferase</keyword>
<evidence type="ECO:0000256" key="7">
    <source>
        <dbReference type="ARBA" id="ARBA00022824"/>
    </source>
</evidence>
<proteinExistence type="predicted"/>
<keyword evidence="10" id="KW-0333">Golgi apparatus</keyword>
<dbReference type="EMBL" id="PPSL01000001">
    <property type="protein sequence ID" value="PQJ13080.1"/>
    <property type="molecule type" value="Genomic_DNA"/>
</dbReference>